<sequence>MSMNRKKRFVLFVALLMIIFFFIYMFEEQVLRFLDYKVVKLTMLISLITIIVGDAIYRRT</sequence>
<reference evidence="2 3" key="1">
    <citation type="submission" date="2016-11" db="EMBL/GenBank/DDBJ databases">
        <authorList>
            <person name="Kadnikov V."/>
            <person name="Nazina T."/>
        </authorList>
    </citation>
    <scope>NUCLEOTIDE SEQUENCE [LARGE SCALE GENOMIC DNA]</scope>
    <source>
        <strain evidence="2 3">1017</strain>
    </source>
</reference>
<keyword evidence="1" id="KW-1133">Transmembrane helix</keyword>
<protein>
    <submittedName>
        <fullName evidence="2">Uncharacterized protein</fullName>
    </submittedName>
</protein>
<name>A0A1Q5SKC9_9BACL</name>
<evidence type="ECO:0000313" key="3">
    <source>
        <dbReference type="Proteomes" id="UP000186030"/>
    </source>
</evidence>
<feature type="transmembrane region" description="Helical" evidence="1">
    <location>
        <begin position="9"/>
        <end position="26"/>
    </location>
</feature>
<evidence type="ECO:0000313" key="2">
    <source>
        <dbReference type="EMBL" id="OKO88487.1"/>
    </source>
</evidence>
<keyword evidence="1" id="KW-0472">Membrane</keyword>
<dbReference type="EMBL" id="MQMG01000073">
    <property type="protein sequence ID" value="OKO88487.1"/>
    <property type="molecule type" value="Genomic_DNA"/>
</dbReference>
<comment type="caution">
    <text evidence="2">The sequence shown here is derived from an EMBL/GenBank/DDBJ whole genome shotgun (WGS) entry which is preliminary data.</text>
</comment>
<proteinExistence type="predicted"/>
<dbReference type="Proteomes" id="UP000186030">
    <property type="component" value="Unassembled WGS sequence"/>
</dbReference>
<accession>A0A1Q5SKC9</accession>
<gene>
    <name evidence="2" type="ORF">BRO54_3633</name>
</gene>
<feature type="transmembrane region" description="Helical" evidence="1">
    <location>
        <begin position="38"/>
        <end position="57"/>
    </location>
</feature>
<dbReference type="AlphaFoldDB" id="A0A1Q5SKC9"/>
<evidence type="ECO:0000256" key="1">
    <source>
        <dbReference type="SAM" id="Phobius"/>
    </source>
</evidence>
<keyword evidence="1" id="KW-0812">Transmembrane</keyword>
<organism evidence="2 3">
    <name type="scientific">Geobacillus proteiniphilus</name>
    <dbReference type="NCBI Taxonomy" id="860353"/>
    <lineage>
        <taxon>Bacteria</taxon>
        <taxon>Bacillati</taxon>
        <taxon>Bacillota</taxon>
        <taxon>Bacilli</taxon>
        <taxon>Bacillales</taxon>
        <taxon>Anoxybacillaceae</taxon>
        <taxon>Geobacillus</taxon>
    </lineage>
</organism>
<reference evidence="3" key="2">
    <citation type="submission" date="2017-01" db="EMBL/GenBank/DDBJ databases">
        <title>Genome sequencing and annotation of Geobacillus sp. 1017, a Hydrocarbon-Oxidizing Thermophilic Bacterium Isolated from a Heavy Oil Reservoir (China).</title>
        <authorList>
            <person name="Kadnikov V.V."/>
            <person name="Mardanov A.V."/>
            <person name="Poltaraus A.B."/>
            <person name="Sokolova D.S."/>
            <person name="Semenova E.M."/>
            <person name="Ravin N.V."/>
            <person name="Tourova T.P."/>
            <person name="Nazina T.N."/>
        </authorList>
    </citation>
    <scope>NUCLEOTIDE SEQUENCE [LARGE SCALE GENOMIC DNA]</scope>
    <source>
        <strain evidence="3">1017</strain>
    </source>
</reference>